<keyword evidence="1" id="KW-0028">Amino-acid biosynthesis</keyword>
<dbReference type="HAMAP" id="MF_00173">
    <property type="entry name" value="Arg_repressor"/>
    <property type="match status" value="1"/>
</dbReference>
<feature type="domain" description="Arginine repressor DNA-binding" evidence="2">
    <location>
        <begin position="2"/>
        <end position="42"/>
    </location>
</feature>
<dbReference type="UniPathway" id="UPA00068"/>
<keyword evidence="1" id="KW-0238">DNA-binding</keyword>
<evidence type="ECO:0000313" key="3">
    <source>
        <dbReference type="EMBL" id="CDC03615.1"/>
    </source>
</evidence>
<dbReference type="GO" id="GO:0003677">
    <property type="term" value="F:DNA binding"/>
    <property type="evidence" value="ECO:0007669"/>
    <property type="project" value="UniProtKB-KW"/>
</dbReference>
<evidence type="ECO:0000256" key="1">
    <source>
        <dbReference type="HAMAP-Rule" id="MF_00173"/>
    </source>
</evidence>
<dbReference type="GO" id="GO:1900079">
    <property type="term" value="P:regulation of arginine biosynthetic process"/>
    <property type="evidence" value="ECO:0007669"/>
    <property type="project" value="UniProtKB-UniRule"/>
</dbReference>
<keyword evidence="1" id="KW-0678">Repressor</keyword>
<keyword evidence="1" id="KW-0055">Arginine biosynthesis</keyword>
<proteinExistence type="inferred from homology"/>
<dbReference type="SUPFAM" id="SSF46785">
    <property type="entry name" value="Winged helix' DNA-binding domain"/>
    <property type="match status" value="1"/>
</dbReference>
<dbReference type="GO" id="GO:0005737">
    <property type="term" value="C:cytoplasm"/>
    <property type="evidence" value="ECO:0007669"/>
    <property type="project" value="UniProtKB-SubCell"/>
</dbReference>
<dbReference type="Pfam" id="PF01316">
    <property type="entry name" value="Arg_repressor"/>
    <property type="match status" value="1"/>
</dbReference>
<keyword evidence="1" id="KW-0963">Cytoplasm</keyword>
<keyword evidence="1" id="KW-0805">Transcription regulation</keyword>
<dbReference type="Gene3D" id="1.10.10.10">
    <property type="entry name" value="Winged helix-like DNA-binding domain superfamily/Winged helix DNA-binding domain"/>
    <property type="match status" value="1"/>
</dbReference>
<dbReference type="InterPro" id="IPR001669">
    <property type="entry name" value="Arg_repress"/>
</dbReference>
<dbReference type="PANTHER" id="PTHR34471:SF1">
    <property type="entry name" value="ARGININE REPRESSOR"/>
    <property type="match status" value="1"/>
</dbReference>
<dbReference type="InterPro" id="IPR036388">
    <property type="entry name" value="WH-like_DNA-bd_sf"/>
</dbReference>
<gene>
    <name evidence="1" type="primary">argR</name>
    <name evidence="3" type="ORF">BN578_01617</name>
</gene>
<comment type="pathway">
    <text evidence="1">Amino-acid biosynthesis; L-arginine biosynthesis [regulation].</text>
</comment>
<comment type="caution">
    <text evidence="3">The sequence shown here is derived from an EMBL/GenBank/DDBJ whole genome shotgun (WGS) entry which is preliminary data.</text>
</comment>
<evidence type="ECO:0000313" key="4">
    <source>
        <dbReference type="Proteomes" id="UP000018168"/>
    </source>
</evidence>
<dbReference type="EMBL" id="CBEP010000010">
    <property type="protein sequence ID" value="CDC03615.1"/>
    <property type="molecule type" value="Genomic_DNA"/>
</dbReference>
<dbReference type="InterPro" id="IPR036390">
    <property type="entry name" value="WH_DNA-bd_sf"/>
</dbReference>
<sequence length="49" mass="5739">MKTRRHSKILELIQQHNIDTQEELLKLLRAEGYDVTQATVSRASRNCGW</sequence>
<reference evidence="3" key="1">
    <citation type="submission" date="2012-11" db="EMBL/GenBank/DDBJ databases">
        <title>Dependencies among metagenomic species, viruses, plasmids and units of genetic variation.</title>
        <authorList>
            <person name="Nielsen H.B."/>
            <person name="Almeida M."/>
            <person name="Juncker A.S."/>
            <person name="Rasmussen S."/>
            <person name="Li J."/>
            <person name="Sunagawa S."/>
            <person name="Plichta D."/>
            <person name="Gautier L."/>
            <person name="Le Chatelier E."/>
            <person name="Peletier E."/>
            <person name="Bonde I."/>
            <person name="Nielsen T."/>
            <person name="Manichanh C."/>
            <person name="Arumugam M."/>
            <person name="Batto J."/>
            <person name="Santos M.B.Q.D."/>
            <person name="Blom N."/>
            <person name="Borruel N."/>
            <person name="Burgdorf K.S."/>
            <person name="Boumezbeur F."/>
            <person name="Casellas F."/>
            <person name="Dore J."/>
            <person name="Guarner F."/>
            <person name="Hansen T."/>
            <person name="Hildebrand F."/>
            <person name="Kaas R.S."/>
            <person name="Kennedy S."/>
            <person name="Kristiansen K."/>
            <person name="Kultima J.R."/>
            <person name="Leonard P."/>
            <person name="Levenez F."/>
            <person name="Lund O."/>
            <person name="Moumen B."/>
            <person name="Le Paslier D."/>
            <person name="Pons N."/>
            <person name="Pedersen O."/>
            <person name="Prifti E."/>
            <person name="Qin J."/>
            <person name="Raes J."/>
            <person name="Tap J."/>
            <person name="Tims S."/>
            <person name="Ussery D.W."/>
            <person name="Yamada T."/>
            <person name="MetaHit consortium"/>
            <person name="Renault P."/>
            <person name="Sicheritz-Ponten T."/>
            <person name="Bork P."/>
            <person name="Wang J."/>
            <person name="Brunak S."/>
            <person name="Ehrlich S.D."/>
        </authorList>
    </citation>
    <scope>NUCLEOTIDE SEQUENCE [LARGE SCALE GENOMIC DNA]</scope>
</reference>
<organism evidence="3 4">
    <name type="scientific">[Clostridium] leptum CAG:27</name>
    <dbReference type="NCBI Taxonomy" id="1263068"/>
    <lineage>
        <taxon>Bacteria</taxon>
        <taxon>Bacillati</taxon>
        <taxon>Bacillota</taxon>
        <taxon>Clostridia</taxon>
        <taxon>Eubacteriales</taxon>
        <taxon>Oscillospiraceae</taxon>
        <taxon>Oscillospiraceae incertae sedis</taxon>
    </lineage>
</organism>
<name>R6MXS6_9FIRM</name>
<dbReference type="GO" id="GO:0006526">
    <property type="term" value="P:L-arginine biosynthetic process"/>
    <property type="evidence" value="ECO:0007669"/>
    <property type="project" value="UniProtKB-UniPathway"/>
</dbReference>
<dbReference type="PANTHER" id="PTHR34471">
    <property type="entry name" value="ARGININE REPRESSOR"/>
    <property type="match status" value="1"/>
</dbReference>
<evidence type="ECO:0000259" key="2">
    <source>
        <dbReference type="Pfam" id="PF01316"/>
    </source>
</evidence>
<comment type="similarity">
    <text evidence="1">Belongs to the ArgR family.</text>
</comment>
<dbReference type="AlphaFoldDB" id="R6MXS6"/>
<keyword evidence="1" id="KW-0804">Transcription</keyword>
<dbReference type="GO" id="GO:0003700">
    <property type="term" value="F:DNA-binding transcription factor activity"/>
    <property type="evidence" value="ECO:0007669"/>
    <property type="project" value="UniProtKB-UniRule"/>
</dbReference>
<comment type="subcellular location">
    <subcellularLocation>
        <location evidence="1">Cytoplasm</location>
    </subcellularLocation>
</comment>
<dbReference type="InterPro" id="IPR020900">
    <property type="entry name" value="Arg_repress_DNA-bd"/>
</dbReference>
<comment type="function">
    <text evidence="1">Regulates arginine biosynthesis genes.</text>
</comment>
<protein>
    <recommendedName>
        <fullName evidence="1">Arginine repressor</fullName>
    </recommendedName>
</protein>
<dbReference type="Proteomes" id="UP000018168">
    <property type="component" value="Unassembled WGS sequence"/>
</dbReference>
<accession>R6MXS6</accession>